<evidence type="ECO:0000256" key="3">
    <source>
        <dbReference type="ARBA" id="ARBA00004065"/>
    </source>
</evidence>
<feature type="binding site" evidence="14 15">
    <location>
        <position position="79"/>
    </location>
    <ligand>
        <name>a divalent metal cation</name>
        <dbReference type="ChEBI" id="CHEBI:60240"/>
    </ligand>
</feature>
<dbReference type="GO" id="GO:0043137">
    <property type="term" value="P:DNA replication, removal of RNA primer"/>
    <property type="evidence" value="ECO:0007669"/>
    <property type="project" value="TreeGrafter"/>
</dbReference>
<dbReference type="SUPFAM" id="SSF53098">
    <property type="entry name" value="Ribonuclease H-like"/>
    <property type="match status" value="1"/>
</dbReference>
<keyword evidence="12 14" id="KW-0378">Hydrolase</keyword>
<evidence type="ECO:0000313" key="18">
    <source>
        <dbReference type="EMBL" id="KRQ86966.1"/>
    </source>
</evidence>
<keyword evidence="10 14" id="KW-0479">Metal-binding</keyword>
<evidence type="ECO:0000256" key="11">
    <source>
        <dbReference type="ARBA" id="ARBA00022759"/>
    </source>
</evidence>
<dbReference type="AlphaFoldDB" id="A0A0R3JTU1"/>
<dbReference type="InterPro" id="IPR012337">
    <property type="entry name" value="RNaseH-like_sf"/>
</dbReference>
<evidence type="ECO:0000256" key="2">
    <source>
        <dbReference type="ARBA" id="ARBA00001946"/>
    </source>
</evidence>
<protein>
    <recommendedName>
        <fullName evidence="7 14">Ribonuclease HII</fullName>
        <shortName evidence="14">RNase HII</shortName>
        <ecNumber evidence="6 14">3.1.26.4</ecNumber>
    </recommendedName>
</protein>
<sequence length="252" mass="28947">MLRVDEIKVMIDKCISIEELNNLKSEILKVDSRKTVINLFDKRLNKILKENELIKEYIQRSIYEEELYKQYTYVAGIDEVGRGPLAGPVYAAVVILDKNKRILGIKDSKKLSEKAREKIYCEIIEKSVDYSIGIASQSEIDELNILIATKLAMIRAIENLKIKPDYLLIDAVKLDVEIPQKAIIKGDDLSVSIGAASIIAKVERDRFMKFISEKYPEYKFDENKGYGTKEHIEALKKFGPCELHRKSFIKNL</sequence>
<keyword evidence="13 14" id="KW-0464">Manganese</keyword>
<evidence type="ECO:0000256" key="5">
    <source>
        <dbReference type="ARBA" id="ARBA00007383"/>
    </source>
</evidence>
<dbReference type="HAMAP" id="MF_00052_B">
    <property type="entry name" value="RNase_HII_B"/>
    <property type="match status" value="1"/>
</dbReference>
<evidence type="ECO:0000256" key="1">
    <source>
        <dbReference type="ARBA" id="ARBA00000077"/>
    </source>
</evidence>
<organism evidence="18 19">
    <name type="scientific">Caloramator mitchellensis</name>
    <dbReference type="NCBI Taxonomy" id="908809"/>
    <lineage>
        <taxon>Bacteria</taxon>
        <taxon>Bacillati</taxon>
        <taxon>Bacillota</taxon>
        <taxon>Clostridia</taxon>
        <taxon>Eubacteriales</taxon>
        <taxon>Clostridiaceae</taxon>
        <taxon>Caloramator</taxon>
    </lineage>
</organism>
<dbReference type="Pfam" id="PF01351">
    <property type="entry name" value="RNase_HII"/>
    <property type="match status" value="1"/>
</dbReference>
<evidence type="ECO:0000256" key="9">
    <source>
        <dbReference type="ARBA" id="ARBA00022722"/>
    </source>
</evidence>
<evidence type="ECO:0000256" key="10">
    <source>
        <dbReference type="ARBA" id="ARBA00022723"/>
    </source>
</evidence>
<dbReference type="PROSITE" id="PS51975">
    <property type="entry name" value="RNASE_H_2"/>
    <property type="match status" value="1"/>
</dbReference>
<dbReference type="InterPro" id="IPR036397">
    <property type="entry name" value="RNaseH_sf"/>
</dbReference>
<comment type="function">
    <text evidence="3 14 16">Endonuclease that specifically degrades the RNA of RNA-DNA hybrids.</text>
</comment>
<dbReference type="GO" id="GO:0030145">
    <property type="term" value="F:manganese ion binding"/>
    <property type="evidence" value="ECO:0007669"/>
    <property type="project" value="UniProtKB-UniRule"/>
</dbReference>
<proteinExistence type="inferred from homology"/>
<feature type="domain" description="RNase H type-2" evidence="17">
    <location>
        <begin position="72"/>
        <end position="252"/>
    </location>
</feature>
<dbReference type="EMBL" id="LKHP01000005">
    <property type="protein sequence ID" value="KRQ86966.1"/>
    <property type="molecule type" value="Genomic_DNA"/>
</dbReference>
<dbReference type="InterPro" id="IPR024567">
    <property type="entry name" value="RNase_HII/HIII_dom"/>
</dbReference>
<name>A0A0R3JTU1_CALMK</name>
<keyword evidence="11 14" id="KW-0255">Endonuclease</keyword>
<comment type="cofactor">
    <cofactor evidence="2">
        <name>Mg(2+)</name>
        <dbReference type="ChEBI" id="CHEBI:18420"/>
    </cofactor>
</comment>
<comment type="similarity">
    <text evidence="5 14 16">Belongs to the RNase HII family.</text>
</comment>
<evidence type="ECO:0000256" key="4">
    <source>
        <dbReference type="ARBA" id="ARBA00004496"/>
    </source>
</evidence>
<evidence type="ECO:0000256" key="15">
    <source>
        <dbReference type="PROSITE-ProRule" id="PRU01319"/>
    </source>
</evidence>
<dbReference type="GO" id="GO:0006298">
    <property type="term" value="P:mismatch repair"/>
    <property type="evidence" value="ECO:0007669"/>
    <property type="project" value="TreeGrafter"/>
</dbReference>
<gene>
    <name evidence="14 18" type="primary">rnhB</name>
    <name evidence="18" type="ORF">ABG79_01156</name>
</gene>
<dbReference type="GO" id="GO:0032299">
    <property type="term" value="C:ribonuclease H2 complex"/>
    <property type="evidence" value="ECO:0007669"/>
    <property type="project" value="TreeGrafter"/>
</dbReference>
<evidence type="ECO:0000256" key="7">
    <source>
        <dbReference type="ARBA" id="ARBA00019179"/>
    </source>
</evidence>
<accession>A0A0R3JTU1</accession>
<dbReference type="GO" id="GO:0003723">
    <property type="term" value="F:RNA binding"/>
    <property type="evidence" value="ECO:0007669"/>
    <property type="project" value="UniProtKB-UniRule"/>
</dbReference>
<evidence type="ECO:0000256" key="13">
    <source>
        <dbReference type="ARBA" id="ARBA00023211"/>
    </source>
</evidence>
<feature type="binding site" evidence="14 15">
    <location>
        <position position="170"/>
    </location>
    <ligand>
        <name>a divalent metal cation</name>
        <dbReference type="ChEBI" id="CHEBI:60240"/>
    </ligand>
</feature>
<comment type="subcellular location">
    <subcellularLocation>
        <location evidence="4 14">Cytoplasm</location>
    </subcellularLocation>
</comment>
<dbReference type="NCBIfam" id="NF000595">
    <property type="entry name" value="PRK00015.1-3"/>
    <property type="match status" value="1"/>
</dbReference>
<dbReference type="Proteomes" id="UP000052015">
    <property type="component" value="Unassembled WGS sequence"/>
</dbReference>
<evidence type="ECO:0000256" key="14">
    <source>
        <dbReference type="HAMAP-Rule" id="MF_00052"/>
    </source>
</evidence>
<dbReference type="GO" id="GO:0004523">
    <property type="term" value="F:RNA-DNA hybrid ribonuclease activity"/>
    <property type="evidence" value="ECO:0007669"/>
    <property type="project" value="UniProtKB-UniRule"/>
</dbReference>
<dbReference type="Gene3D" id="3.30.420.10">
    <property type="entry name" value="Ribonuclease H-like superfamily/Ribonuclease H"/>
    <property type="match status" value="1"/>
</dbReference>
<dbReference type="STRING" id="908809.ABG79_01156"/>
<dbReference type="InterPro" id="IPR022898">
    <property type="entry name" value="RNase_HII"/>
</dbReference>
<comment type="cofactor">
    <cofactor evidence="14 15">
        <name>Mn(2+)</name>
        <dbReference type="ChEBI" id="CHEBI:29035"/>
    </cofactor>
    <cofactor evidence="14 15">
        <name>Mg(2+)</name>
        <dbReference type="ChEBI" id="CHEBI:18420"/>
    </cofactor>
    <text evidence="14 15">Manganese or magnesium. Binds 1 divalent metal ion per monomer in the absence of substrate. May bind a second metal ion after substrate binding.</text>
</comment>
<dbReference type="PATRIC" id="fig|908809.3.peg.1165"/>
<evidence type="ECO:0000259" key="17">
    <source>
        <dbReference type="PROSITE" id="PS51975"/>
    </source>
</evidence>
<dbReference type="CDD" id="cd07182">
    <property type="entry name" value="RNase_HII_bacteria_HII_like"/>
    <property type="match status" value="1"/>
</dbReference>
<keyword evidence="19" id="KW-1185">Reference proteome</keyword>
<dbReference type="GO" id="GO:0005737">
    <property type="term" value="C:cytoplasm"/>
    <property type="evidence" value="ECO:0007669"/>
    <property type="project" value="UniProtKB-SubCell"/>
</dbReference>
<evidence type="ECO:0000256" key="8">
    <source>
        <dbReference type="ARBA" id="ARBA00022490"/>
    </source>
</evidence>
<feature type="binding site" evidence="14 15">
    <location>
        <position position="78"/>
    </location>
    <ligand>
        <name>a divalent metal cation</name>
        <dbReference type="ChEBI" id="CHEBI:60240"/>
    </ligand>
</feature>
<reference evidence="18 19" key="1">
    <citation type="submission" date="2015-09" db="EMBL/GenBank/DDBJ databases">
        <title>Draft genome sequence of a Caloramator mitchellensis, a moderate thermophile from the Great Artesian Basin of Australia.</title>
        <authorList>
            <person name="Patel B.K."/>
        </authorList>
    </citation>
    <scope>NUCLEOTIDE SEQUENCE [LARGE SCALE GENOMIC DNA]</scope>
    <source>
        <strain evidence="18 19">VF08</strain>
    </source>
</reference>
<dbReference type="FunFam" id="3.30.420.10:FF:000006">
    <property type="entry name" value="Ribonuclease HII"/>
    <property type="match status" value="1"/>
</dbReference>
<evidence type="ECO:0000256" key="16">
    <source>
        <dbReference type="RuleBase" id="RU003515"/>
    </source>
</evidence>
<dbReference type="RefSeq" id="WP_242859313.1">
    <property type="nucleotide sequence ID" value="NZ_LKHP01000005.1"/>
</dbReference>
<keyword evidence="8 14" id="KW-0963">Cytoplasm</keyword>
<comment type="caution">
    <text evidence="18">The sequence shown here is derived from an EMBL/GenBank/DDBJ whole genome shotgun (WGS) entry which is preliminary data.</text>
</comment>
<dbReference type="InterPro" id="IPR001352">
    <property type="entry name" value="RNase_HII/HIII"/>
</dbReference>
<comment type="catalytic activity">
    <reaction evidence="1 14 15 16">
        <text>Endonucleolytic cleavage to 5'-phosphomonoester.</text>
        <dbReference type="EC" id="3.1.26.4"/>
    </reaction>
</comment>
<evidence type="ECO:0000256" key="12">
    <source>
        <dbReference type="ARBA" id="ARBA00022801"/>
    </source>
</evidence>
<dbReference type="NCBIfam" id="NF000594">
    <property type="entry name" value="PRK00015.1-1"/>
    <property type="match status" value="1"/>
</dbReference>
<dbReference type="EC" id="3.1.26.4" evidence="6 14"/>
<dbReference type="PANTHER" id="PTHR10954:SF18">
    <property type="entry name" value="RIBONUCLEASE HII"/>
    <property type="match status" value="1"/>
</dbReference>
<keyword evidence="9 14" id="KW-0540">Nuclease</keyword>
<evidence type="ECO:0000256" key="6">
    <source>
        <dbReference type="ARBA" id="ARBA00012180"/>
    </source>
</evidence>
<evidence type="ECO:0000313" key="19">
    <source>
        <dbReference type="Proteomes" id="UP000052015"/>
    </source>
</evidence>
<dbReference type="PANTHER" id="PTHR10954">
    <property type="entry name" value="RIBONUCLEASE H2 SUBUNIT A"/>
    <property type="match status" value="1"/>
</dbReference>